<dbReference type="AlphaFoldDB" id="A0AAV4QH36"/>
<dbReference type="EMBL" id="BPLR01006125">
    <property type="protein sequence ID" value="GIY07577.1"/>
    <property type="molecule type" value="Genomic_DNA"/>
</dbReference>
<dbReference type="Proteomes" id="UP001054945">
    <property type="component" value="Unassembled WGS sequence"/>
</dbReference>
<proteinExistence type="predicted"/>
<evidence type="ECO:0000313" key="2">
    <source>
        <dbReference type="Proteomes" id="UP001054945"/>
    </source>
</evidence>
<protein>
    <submittedName>
        <fullName evidence="1">Uncharacterized protein</fullName>
    </submittedName>
</protein>
<gene>
    <name evidence="1" type="ORF">CEXT_601421</name>
</gene>
<keyword evidence="2" id="KW-1185">Reference proteome</keyword>
<accession>A0AAV4QH36</accession>
<sequence>MVLQEPDSLFKSAPLLGEFSIWRKNTAVFHQCIHLTSGECEIAMKKTARRKERKEKEGLIPVAKGEKGLKDIKTRRLPGSHLVGFLRETGNWKVWDGMAHVMLHYCLSPATTRHRQYPVLPYAGILCVATCTCWHAHISTLA</sequence>
<reference evidence="1 2" key="1">
    <citation type="submission" date="2021-06" db="EMBL/GenBank/DDBJ databases">
        <title>Caerostris extrusa draft genome.</title>
        <authorList>
            <person name="Kono N."/>
            <person name="Arakawa K."/>
        </authorList>
    </citation>
    <scope>NUCLEOTIDE SEQUENCE [LARGE SCALE GENOMIC DNA]</scope>
</reference>
<comment type="caution">
    <text evidence="1">The sequence shown here is derived from an EMBL/GenBank/DDBJ whole genome shotgun (WGS) entry which is preliminary data.</text>
</comment>
<evidence type="ECO:0000313" key="1">
    <source>
        <dbReference type="EMBL" id="GIY07577.1"/>
    </source>
</evidence>
<organism evidence="1 2">
    <name type="scientific">Caerostris extrusa</name>
    <name type="common">Bark spider</name>
    <name type="synonym">Caerostris bankana</name>
    <dbReference type="NCBI Taxonomy" id="172846"/>
    <lineage>
        <taxon>Eukaryota</taxon>
        <taxon>Metazoa</taxon>
        <taxon>Ecdysozoa</taxon>
        <taxon>Arthropoda</taxon>
        <taxon>Chelicerata</taxon>
        <taxon>Arachnida</taxon>
        <taxon>Araneae</taxon>
        <taxon>Araneomorphae</taxon>
        <taxon>Entelegynae</taxon>
        <taxon>Araneoidea</taxon>
        <taxon>Araneidae</taxon>
        <taxon>Caerostris</taxon>
    </lineage>
</organism>
<name>A0AAV4QH36_CAEEX</name>